<dbReference type="GO" id="GO:0016020">
    <property type="term" value="C:membrane"/>
    <property type="evidence" value="ECO:0007669"/>
    <property type="project" value="UniProtKB-SubCell"/>
</dbReference>
<feature type="transmembrane region" description="Helical" evidence="8">
    <location>
        <begin position="186"/>
        <end position="210"/>
    </location>
</feature>
<gene>
    <name evidence="9" type="primary">menA_2</name>
    <name evidence="9" type="ORF">IWT25_01991</name>
</gene>
<dbReference type="OrthoDB" id="9767568at2"/>
<dbReference type="AlphaFoldDB" id="A0A1Z5IYB6"/>
<keyword evidence="3" id="KW-0474">Menaquinone biosynthesis</keyword>
<dbReference type="UniPathway" id="UPA00079"/>
<dbReference type="GO" id="GO:0004659">
    <property type="term" value="F:prenyltransferase activity"/>
    <property type="evidence" value="ECO:0007669"/>
    <property type="project" value="InterPro"/>
</dbReference>
<proteinExistence type="predicted"/>
<evidence type="ECO:0000256" key="1">
    <source>
        <dbReference type="ARBA" id="ARBA00004141"/>
    </source>
</evidence>
<dbReference type="GO" id="GO:0009234">
    <property type="term" value="P:menaquinone biosynthetic process"/>
    <property type="evidence" value="ECO:0007669"/>
    <property type="project" value="UniProtKB-UniPathway"/>
</dbReference>
<accession>A0A1Z5IYB6</accession>
<dbReference type="PIRSF" id="PIRSF005355">
    <property type="entry name" value="UBIAD1"/>
    <property type="match status" value="1"/>
</dbReference>
<dbReference type="PANTHER" id="PTHR13929:SF0">
    <property type="entry name" value="UBIA PRENYLTRANSFERASE DOMAIN-CONTAINING PROTEIN 1"/>
    <property type="match status" value="1"/>
</dbReference>
<dbReference type="InterPro" id="IPR044878">
    <property type="entry name" value="UbiA_sf"/>
</dbReference>
<keyword evidence="7 8" id="KW-0472">Membrane</keyword>
<evidence type="ECO:0000256" key="2">
    <source>
        <dbReference type="ARBA" id="ARBA00004863"/>
    </source>
</evidence>
<dbReference type="GO" id="GO:0042371">
    <property type="term" value="P:vitamin K biosynthetic process"/>
    <property type="evidence" value="ECO:0007669"/>
    <property type="project" value="TreeGrafter"/>
</dbReference>
<feature type="transmembrane region" description="Helical" evidence="8">
    <location>
        <begin position="157"/>
        <end position="180"/>
    </location>
</feature>
<protein>
    <submittedName>
        <fullName evidence="9">1,4-dihydroxy-2-naphthoate octaprenyltransferase</fullName>
    </submittedName>
</protein>
<dbReference type="CDD" id="cd13962">
    <property type="entry name" value="PT_UbiA_UBIAD1"/>
    <property type="match status" value="1"/>
</dbReference>
<keyword evidence="4 9" id="KW-0808">Transferase</keyword>
<comment type="subcellular location">
    <subcellularLocation>
        <location evidence="1">Membrane</location>
        <topology evidence="1">Multi-pass membrane protein</topology>
    </subcellularLocation>
</comment>
<feature type="transmembrane region" description="Helical" evidence="8">
    <location>
        <begin position="231"/>
        <end position="256"/>
    </location>
</feature>
<dbReference type="Gene3D" id="1.10.357.140">
    <property type="entry name" value="UbiA prenyltransferase"/>
    <property type="match status" value="1"/>
</dbReference>
<dbReference type="EMBL" id="BCMI01000022">
    <property type="protein sequence ID" value="GAX06646.1"/>
    <property type="molecule type" value="Genomic_DNA"/>
</dbReference>
<evidence type="ECO:0000256" key="4">
    <source>
        <dbReference type="ARBA" id="ARBA00022679"/>
    </source>
</evidence>
<dbReference type="Pfam" id="PF01040">
    <property type="entry name" value="UbiA"/>
    <property type="match status" value="1"/>
</dbReference>
<comment type="pathway">
    <text evidence="2">Quinol/quinone metabolism; menaquinone biosynthesis.</text>
</comment>
<feature type="transmembrane region" description="Helical" evidence="8">
    <location>
        <begin position="102"/>
        <end position="121"/>
    </location>
</feature>
<evidence type="ECO:0000313" key="10">
    <source>
        <dbReference type="Proteomes" id="UP000198414"/>
    </source>
</evidence>
<dbReference type="InterPro" id="IPR026046">
    <property type="entry name" value="UBIAD1"/>
</dbReference>
<feature type="transmembrane region" description="Helical" evidence="8">
    <location>
        <begin position="127"/>
        <end position="145"/>
    </location>
</feature>
<sequence length="311" mass="34469">MIVKINDGKGSEITVSLFKKANALVQTKAVVTSFMPCLLGILFATYYYRSFHLANSLMITISVVAFHLAVNAHNQYKDYEHFRGKNSNNNILKNFSITPAQARTTIVGLTLFSMVIGLILVDRTGLPVLWVGMVSFAVGYFYSGGPYPISKTPFGELFSGLTMGYNITFLATYVNMYQLIDISGLWYKTLIVAIPAIFTISNIMLANNIADRHEDPALGRKTIVYYWGKRGGILLWQVSFVLAYVGIIVAVVLAYLPNSTLLALLTVPIVWRNTRRFSKRPQKETTFLYAIINAQLILAATVIGGGLALIL</sequence>
<evidence type="ECO:0000313" key="9">
    <source>
        <dbReference type="EMBL" id="GAX06646.1"/>
    </source>
</evidence>
<evidence type="ECO:0000256" key="7">
    <source>
        <dbReference type="ARBA" id="ARBA00023136"/>
    </source>
</evidence>
<reference evidence="9 10" key="1">
    <citation type="submission" date="2015-11" db="EMBL/GenBank/DDBJ databases">
        <title>Draft genome sequences of new species of the genus Lactobacillus isolated from orchardgrass silage.</title>
        <authorList>
            <person name="Tohno M."/>
            <person name="Tanizawa Y."/>
            <person name="Arita M."/>
        </authorList>
    </citation>
    <scope>NUCLEOTIDE SEQUENCE [LARGE SCALE GENOMIC DNA]</scope>
    <source>
        <strain evidence="9 10">IWT25</strain>
    </source>
</reference>
<evidence type="ECO:0000256" key="3">
    <source>
        <dbReference type="ARBA" id="ARBA00022428"/>
    </source>
</evidence>
<keyword evidence="6 8" id="KW-1133">Transmembrane helix</keyword>
<dbReference type="PANTHER" id="PTHR13929">
    <property type="entry name" value="1,4-DIHYDROXY-2-NAPHTHOATE OCTAPRENYLTRANSFERASE"/>
    <property type="match status" value="1"/>
</dbReference>
<comment type="caution">
    <text evidence="9">The sequence shown here is derived from an EMBL/GenBank/DDBJ whole genome shotgun (WGS) entry which is preliminary data.</text>
</comment>
<dbReference type="Proteomes" id="UP000198414">
    <property type="component" value="Unassembled WGS sequence"/>
</dbReference>
<evidence type="ECO:0000256" key="6">
    <source>
        <dbReference type="ARBA" id="ARBA00022989"/>
    </source>
</evidence>
<feature type="transmembrane region" description="Helical" evidence="8">
    <location>
        <begin position="29"/>
        <end position="48"/>
    </location>
</feature>
<evidence type="ECO:0000256" key="8">
    <source>
        <dbReference type="SAM" id="Phobius"/>
    </source>
</evidence>
<feature type="transmembrane region" description="Helical" evidence="8">
    <location>
        <begin position="287"/>
        <end position="310"/>
    </location>
</feature>
<name>A0A1Z5IYB6_9LACO</name>
<organism evidence="9 10">
    <name type="scientific">Secundilactobacillus pentosiphilus</name>
    <dbReference type="NCBI Taxonomy" id="1714682"/>
    <lineage>
        <taxon>Bacteria</taxon>
        <taxon>Bacillati</taxon>
        <taxon>Bacillota</taxon>
        <taxon>Bacilli</taxon>
        <taxon>Lactobacillales</taxon>
        <taxon>Lactobacillaceae</taxon>
        <taxon>Secundilactobacillus</taxon>
    </lineage>
</organism>
<keyword evidence="5 8" id="KW-0812">Transmembrane</keyword>
<dbReference type="InterPro" id="IPR000537">
    <property type="entry name" value="UbiA_prenyltransferase"/>
</dbReference>
<evidence type="ECO:0000256" key="5">
    <source>
        <dbReference type="ARBA" id="ARBA00022692"/>
    </source>
</evidence>